<comment type="caution">
    <text evidence="1">The sequence shown here is derived from an EMBL/GenBank/DDBJ whole genome shotgun (WGS) entry which is preliminary data.</text>
</comment>
<accession>A0AAE1ITG2</accession>
<reference evidence="1" key="1">
    <citation type="submission" date="2023-10" db="EMBL/GenBank/DDBJ databases">
        <title>Chromosome-level genome of the transformable northern wattle, Acacia crassicarpa.</title>
        <authorList>
            <person name="Massaro I."/>
            <person name="Sinha N.R."/>
            <person name="Poethig S."/>
            <person name="Leichty A.R."/>
        </authorList>
    </citation>
    <scope>NUCLEOTIDE SEQUENCE</scope>
    <source>
        <strain evidence="1">Acra3RX</strain>
        <tissue evidence="1">Leaf</tissue>
    </source>
</reference>
<evidence type="ECO:0000313" key="1">
    <source>
        <dbReference type="EMBL" id="KAK4257256.1"/>
    </source>
</evidence>
<organism evidence="1 2">
    <name type="scientific">Acacia crassicarpa</name>
    <name type="common">northern wattle</name>
    <dbReference type="NCBI Taxonomy" id="499986"/>
    <lineage>
        <taxon>Eukaryota</taxon>
        <taxon>Viridiplantae</taxon>
        <taxon>Streptophyta</taxon>
        <taxon>Embryophyta</taxon>
        <taxon>Tracheophyta</taxon>
        <taxon>Spermatophyta</taxon>
        <taxon>Magnoliopsida</taxon>
        <taxon>eudicotyledons</taxon>
        <taxon>Gunneridae</taxon>
        <taxon>Pentapetalae</taxon>
        <taxon>rosids</taxon>
        <taxon>fabids</taxon>
        <taxon>Fabales</taxon>
        <taxon>Fabaceae</taxon>
        <taxon>Caesalpinioideae</taxon>
        <taxon>mimosoid clade</taxon>
        <taxon>Acacieae</taxon>
        <taxon>Acacia</taxon>
    </lineage>
</organism>
<evidence type="ECO:0000313" key="2">
    <source>
        <dbReference type="Proteomes" id="UP001293593"/>
    </source>
</evidence>
<keyword evidence="2" id="KW-1185">Reference proteome</keyword>
<name>A0AAE1ITG2_9FABA</name>
<dbReference type="AlphaFoldDB" id="A0AAE1ITG2"/>
<dbReference type="Proteomes" id="UP001293593">
    <property type="component" value="Unassembled WGS sequence"/>
</dbReference>
<dbReference type="EMBL" id="JAWXYG010000012">
    <property type="protein sequence ID" value="KAK4257256.1"/>
    <property type="molecule type" value="Genomic_DNA"/>
</dbReference>
<gene>
    <name evidence="1" type="ORF">QN277_006869</name>
</gene>
<sequence>MQRMKKSMNLRQHQLFDHHWIHDHKTGSISKNFRDCVIIIFIRQPLLDTINIEYLKSKLQTLEEKSSEKKI</sequence>
<proteinExistence type="predicted"/>
<protein>
    <submittedName>
        <fullName evidence="1">Uncharacterized protein</fullName>
    </submittedName>
</protein>